<evidence type="ECO:0000313" key="10">
    <source>
        <dbReference type="Proteomes" id="UP000650511"/>
    </source>
</evidence>
<evidence type="ECO:0000256" key="1">
    <source>
        <dbReference type="ARBA" id="ARBA00001946"/>
    </source>
</evidence>
<comment type="cofactor">
    <cofactor evidence="1">
        <name>Mg(2+)</name>
        <dbReference type="ChEBI" id="CHEBI:18420"/>
    </cofactor>
</comment>
<keyword evidence="2" id="KW-0479">Metal-binding</keyword>
<dbReference type="PRINTS" id="PR00326">
    <property type="entry name" value="GTP1OBG"/>
</dbReference>
<feature type="binding site" evidence="6">
    <location>
        <begin position="12"/>
        <end position="17"/>
    </location>
    <ligand>
        <name>ATP</name>
        <dbReference type="ChEBI" id="CHEBI:30616"/>
    </ligand>
</feature>
<comment type="caution">
    <text evidence="9">The sequence shown here is derived from an EMBL/GenBank/DDBJ whole genome shotgun (WGS) entry which is preliminary data.</text>
</comment>
<evidence type="ECO:0000259" key="8">
    <source>
        <dbReference type="PROSITE" id="PS51880"/>
    </source>
</evidence>
<evidence type="ECO:0000256" key="2">
    <source>
        <dbReference type="ARBA" id="ARBA00022723"/>
    </source>
</evidence>
<dbReference type="FunFam" id="3.10.20.30:FF:000001">
    <property type="entry name" value="Ribosome-binding ATPase YchF"/>
    <property type="match status" value="1"/>
</dbReference>
<dbReference type="InterPro" id="IPR004095">
    <property type="entry name" value="TGS"/>
</dbReference>
<proteinExistence type="inferred from homology"/>
<dbReference type="GO" id="GO:0005524">
    <property type="term" value="F:ATP binding"/>
    <property type="evidence" value="ECO:0007669"/>
    <property type="project" value="UniProtKB-UniRule"/>
</dbReference>
<dbReference type="InterPro" id="IPR041706">
    <property type="entry name" value="YchF_N"/>
</dbReference>
<dbReference type="InterPro" id="IPR012675">
    <property type="entry name" value="Beta-grasp_dom_sf"/>
</dbReference>
<organism evidence="9 10">
    <name type="scientific">Egicoccus halophilus</name>
    <dbReference type="NCBI Taxonomy" id="1670830"/>
    <lineage>
        <taxon>Bacteria</taxon>
        <taxon>Bacillati</taxon>
        <taxon>Actinomycetota</taxon>
        <taxon>Nitriliruptoria</taxon>
        <taxon>Egicoccales</taxon>
        <taxon>Egicoccaceae</taxon>
        <taxon>Egicoccus</taxon>
    </lineage>
</organism>
<reference evidence="9" key="2">
    <citation type="submission" date="2020-09" db="EMBL/GenBank/DDBJ databases">
        <authorList>
            <person name="Sun Q."/>
            <person name="Zhou Y."/>
        </authorList>
    </citation>
    <scope>NUCLEOTIDE SEQUENCE</scope>
    <source>
        <strain evidence="9">CGMCC 1.14988</strain>
    </source>
</reference>
<keyword evidence="4 6" id="KW-0067">ATP-binding</keyword>
<dbReference type="InterPro" id="IPR023192">
    <property type="entry name" value="TGS-like_dom_sf"/>
</dbReference>
<dbReference type="GO" id="GO:0005525">
    <property type="term" value="F:GTP binding"/>
    <property type="evidence" value="ECO:0007669"/>
    <property type="project" value="InterPro"/>
</dbReference>
<dbReference type="PROSITE" id="PS51710">
    <property type="entry name" value="G_OBG"/>
    <property type="match status" value="1"/>
</dbReference>
<comment type="similarity">
    <text evidence="6">Belongs to the TRAFAC class OBG-HflX-like GTPase superfamily. OBG GTPase family. YchF/OLA1 subfamily.</text>
</comment>
<reference evidence="9" key="1">
    <citation type="journal article" date="2014" name="Int. J. Syst. Evol. Microbiol.">
        <title>Complete genome sequence of Corynebacterium casei LMG S-19264T (=DSM 44701T), isolated from a smear-ripened cheese.</title>
        <authorList>
            <consortium name="US DOE Joint Genome Institute (JGI-PGF)"/>
            <person name="Walter F."/>
            <person name="Albersmeier A."/>
            <person name="Kalinowski J."/>
            <person name="Ruckert C."/>
        </authorList>
    </citation>
    <scope>NUCLEOTIDE SEQUENCE</scope>
    <source>
        <strain evidence="9">CGMCC 1.14988</strain>
    </source>
</reference>
<dbReference type="Pfam" id="PF06071">
    <property type="entry name" value="YchF-GTPase_C"/>
    <property type="match status" value="1"/>
</dbReference>
<dbReference type="FunFam" id="1.10.150.300:FF:000001">
    <property type="entry name" value="Ribosome-binding ATPase YchF"/>
    <property type="match status" value="1"/>
</dbReference>
<evidence type="ECO:0000313" key="9">
    <source>
        <dbReference type="EMBL" id="GGI04631.1"/>
    </source>
</evidence>
<dbReference type="Proteomes" id="UP000650511">
    <property type="component" value="Unassembled WGS sequence"/>
</dbReference>
<keyword evidence="3 6" id="KW-0547">Nucleotide-binding</keyword>
<dbReference type="PROSITE" id="PS51880">
    <property type="entry name" value="TGS"/>
    <property type="match status" value="1"/>
</dbReference>
<sequence length="365" mass="39411">MALQVGLVGLPNVGKSTLFNAVSQAGAEAANFPFCTIDPNVGVVAVPDERLTRLAELAASQKVIPTAIEFVDIAGLVAGASQGEGLGNQFLAHIREVDAICNVVRCFESDDIIHVSGSVDPARDVEIITTELVLADLATTEKRLERANRSARTGDKDLVRERDQVLALRDHLAEGHVARTFPGELDPTVARELSLLTAKPVIYAANVAEDELPDAAGNHHVEVVRKLAESEGAEVVVISAQVEAELAELDGSERAEYLADLGLERSGLERLIERAYRLLGLLTYFTAGPKEARAWTVPAGSTAPRAAREIHTDFERGFIKAEVIAYEDYDRLGTEAAAREAGRLRIEGKDYVVADGDVIHFRFNV</sequence>
<dbReference type="CDD" id="cd04867">
    <property type="entry name" value="TGS_YchF_OLA1"/>
    <property type="match status" value="1"/>
</dbReference>
<evidence type="ECO:0000256" key="4">
    <source>
        <dbReference type="ARBA" id="ARBA00022840"/>
    </source>
</evidence>
<dbReference type="InterPro" id="IPR006073">
    <property type="entry name" value="GTP-bd"/>
</dbReference>
<dbReference type="InterPro" id="IPR013029">
    <property type="entry name" value="YchF_C"/>
</dbReference>
<dbReference type="AlphaFoldDB" id="A0A8J3ERB2"/>
<dbReference type="CDD" id="cd01900">
    <property type="entry name" value="YchF"/>
    <property type="match status" value="1"/>
</dbReference>
<dbReference type="EMBL" id="BMHA01000003">
    <property type="protein sequence ID" value="GGI04631.1"/>
    <property type="molecule type" value="Genomic_DNA"/>
</dbReference>
<keyword evidence="5" id="KW-0460">Magnesium</keyword>
<dbReference type="HAMAP" id="MF_00944">
    <property type="entry name" value="YchF_OLA1_ATPase"/>
    <property type="match status" value="1"/>
</dbReference>
<name>A0A8J3ERB2_9ACTN</name>
<dbReference type="Gene3D" id="3.40.50.300">
    <property type="entry name" value="P-loop containing nucleotide triphosphate hydrolases"/>
    <property type="match status" value="1"/>
</dbReference>
<dbReference type="Pfam" id="PF01926">
    <property type="entry name" value="MMR_HSR1"/>
    <property type="match status" value="1"/>
</dbReference>
<evidence type="ECO:0000259" key="7">
    <source>
        <dbReference type="PROSITE" id="PS51710"/>
    </source>
</evidence>
<keyword evidence="10" id="KW-1185">Reference proteome</keyword>
<dbReference type="NCBIfam" id="TIGR00092">
    <property type="entry name" value="redox-regulated ATPase YchF"/>
    <property type="match status" value="1"/>
</dbReference>
<dbReference type="Gene3D" id="1.10.150.300">
    <property type="entry name" value="TGS-like domain"/>
    <property type="match status" value="1"/>
</dbReference>
<dbReference type="PANTHER" id="PTHR23305">
    <property type="entry name" value="OBG GTPASE FAMILY"/>
    <property type="match status" value="1"/>
</dbReference>
<dbReference type="InterPro" id="IPR031167">
    <property type="entry name" value="G_OBG"/>
</dbReference>
<dbReference type="SUPFAM" id="SSF81271">
    <property type="entry name" value="TGS-like"/>
    <property type="match status" value="1"/>
</dbReference>
<dbReference type="InterPro" id="IPR012676">
    <property type="entry name" value="TGS-like"/>
</dbReference>
<dbReference type="Gene3D" id="3.10.20.30">
    <property type="match status" value="1"/>
</dbReference>
<feature type="domain" description="TGS" evidence="8">
    <location>
        <begin position="280"/>
        <end position="363"/>
    </location>
</feature>
<evidence type="ECO:0000256" key="5">
    <source>
        <dbReference type="ARBA" id="ARBA00022842"/>
    </source>
</evidence>
<dbReference type="GO" id="GO:0005737">
    <property type="term" value="C:cytoplasm"/>
    <property type="evidence" value="ECO:0007669"/>
    <property type="project" value="TreeGrafter"/>
</dbReference>
<dbReference type="OrthoDB" id="9810373at2"/>
<dbReference type="InterPro" id="IPR004396">
    <property type="entry name" value="ATPase_YchF/OLA1"/>
</dbReference>
<dbReference type="PIRSF" id="PIRSF006641">
    <property type="entry name" value="CHP00092"/>
    <property type="match status" value="1"/>
</dbReference>
<accession>A0A8J3ERB2</accession>
<protein>
    <recommendedName>
        <fullName evidence="6">Ribosome-binding ATPase YchF</fullName>
    </recommendedName>
</protein>
<dbReference type="GO" id="GO:0046872">
    <property type="term" value="F:metal ion binding"/>
    <property type="evidence" value="ECO:0007669"/>
    <property type="project" value="UniProtKB-KW"/>
</dbReference>
<dbReference type="GO" id="GO:0016887">
    <property type="term" value="F:ATP hydrolysis activity"/>
    <property type="evidence" value="ECO:0007669"/>
    <property type="project" value="UniProtKB-UniRule"/>
</dbReference>
<dbReference type="RefSeq" id="WP_130649718.1">
    <property type="nucleotide sequence ID" value="NZ_BMHA01000003.1"/>
</dbReference>
<dbReference type="InterPro" id="IPR027417">
    <property type="entry name" value="P-loop_NTPase"/>
</dbReference>
<dbReference type="PANTHER" id="PTHR23305:SF18">
    <property type="entry name" value="OBG-TYPE G DOMAIN-CONTAINING PROTEIN"/>
    <property type="match status" value="1"/>
</dbReference>
<dbReference type="GO" id="GO:0043023">
    <property type="term" value="F:ribosomal large subunit binding"/>
    <property type="evidence" value="ECO:0007669"/>
    <property type="project" value="UniProtKB-UniRule"/>
</dbReference>
<comment type="function">
    <text evidence="6">ATPase that binds to both the 70S ribosome and the 50S ribosomal subunit in a nucleotide-independent manner.</text>
</comment>
<dbReference type="SUPFAM" id="SSF52540">
    <property type="entry name" value="P-loop containing nucleoside triphosphate hydrolases"/>
    <property type="match status" value="1"/>
</dbReference>
<evidence type="ECO:0000256" key="3">
    <source>
        <dbReference type="ARBA" id="ARBA00022741"/>
    </source>
</evidence>
<feature type="domain" description="OBG-type G" evidence="7">
    <location>
        <begin position="3"/>
        <end position="258"/>
    </location>
</feature>
<gene>
    <name evidence="6 9" type="primary">ychF</name>
    <name evidence="9" type="ORF">GCM10011354_10060</name>
</gene>
<evidence type="ECO:0000256" key="6">
    <source>
        <dbReference type="HAMAP-Rule" id="MF_00944"/>
    </source>
</evidence>